<dbReference type="GO" id="GO:0006351">
    <property type="term" value="P:DNA-templated transcription"/>
    <property type="evidence" value="ECO:0007669"/>
    <property type="project" value="InterPro"/>
</dbReference>
<dbReference type="OMA" id="LWANAVM"/>
<dbReference type="OrthoDB" id="39175at2759"/>
<gene>
    <name evidence="8" type="ORF">SOCG_04391</name>
</gene>
<dbReference type="PANTHER" id="PTHR47338">
    <property type="entry name" value="ZN(II)2CYS6 TRANSCRIPTION FACTOR (EUROFUNG)-RELATED"/>
    <property type="match status" value="1"/>
</dbReference>
<dbReference type="GeneID" id="25033353"/>
<feature type="compositionally biased region" description="Polar residues" evidence="6">
    <location>
        <begin position="97"/>
        <end position="120"/>
    </location>
</feature>
<sequence length="818" mass="91219">MVNNSSATYQKISLSNAAINDTVLGKRPLESSAGPEAKRQNTLYHVAPSSSPSQNSPSFVESKEHLNHASHKSDNATLIESVNSSSFPFSPSTSTPDQQRPSVITGPSSTETPSPKCSSIDNEKNTLHNHTSDSRPNVDAQFIPYSPPHSLSPSSDQSLNPAYYAPYRQPNGPLWLEGREFLPSLDIQLRLADVFFIYAHGQPYVLFHRDSFIASLRAQRLPPVLVLSMCCTAIRFWQTDEYDKNALLQQCFTKASSIAMSNFDRLDLVYIACFIMLSYISVADDKYWMYTGMAIRMSVALHPNKCFDLPYYDSPDNPLPSEIRGQLIRRLFWDCFMLDRLNSLYCNSQFLNLEDIHVPLPMRESLFMYNTPAVTETIYGKPGTSDMTGAVKLADTNSSQGLNQHAQNNMGVLAYMIRMVSIWGRVVRCLKAYGSNKQTYPRPFWHMSGALQPLDQELYEWEKSLPQRLRYTRQSLLSYHMKGQGGPFACMHLMYLQVHLYIHRYAASVSPLFHRRIPSPPQSFEKQSVLLATFCANAIARILHDCVELSISLTAPFTAYSAYMAGTVMLFHVSNPDNSSQATIATSNLPKVKRHLRAIKHYWPTIAKYSNALESLSKLVSRNPITATKTAPSVPSAANKQDWYAVPRQRPAFSDVPRNIPINHVPLSANIPYTATSSFTKGSTLTDLAYDTKISRPVPAPGMTSNGSSQGLAFENRMPPIPSAVKLVSQPPPPPPRPALSSFSASSAATSMINEYAEKVGIDPDLVSVVSLCDWFKNPVDELALNKPLQLDSSDEQEKAAIDISRHNTALNLWRYGM</sequence>
<feature type="compositionally biased region" description="Low complexity" evidence="6">
    <location>
        <begin position="48"/>
        <end position="58"/>
    </location>
</feature>
<dbReference type="RefSeq" id="XP_013017591.1">
    <property type="nucleotide sequence ID" value="XM_013162137.1"/>
</dbReference>
<keyword evidence="2" id="KW-0479">Metal-binding</keyword>
<proteinExistence type="predicted"/>
<keyword evidence="5" id="KW-0539">Nucleus</keyword>
<evidence type="ECO:0000313" key="9">
    <source>
        <dbReference type="Proteomes" id="UP000016088"/>
    </source>
</evidence>
<dbReference type="Proteomes" id="UP000016088">
    <property type="component" value="Unassembled WGS sequence"/>
</dbReference>
<comment type="subcellular location">
    <subcellularLocation>
        <location evidence="1">Nucleus</location>
    </subcellularLocation>
</comment>
<dbReference type="GO" id="GO:0000981">
    <property type="term" value="F:DNA-binding transcription factor activity, RNA polymerase II-specific"/>
    <property type="evidence" value="ECO:0007669"/>
    <property type="project" value="InterPro"/>
</dbReference>
<evidence type="ECO:0000313" key="8">
    <source>
        <dbReference type="EMBL" id="EPX75145.1"/>
    </source>
</evidence>
<keyword evidence="3" id="KW-0805">Transcription regulation</keyword>
<evidence type="ECO:0000256" key="2">
    <source>
        <dbReference type="ARBA" id="ARBA00022723"/>
    </source>
</evidence>
<feature type="compositionally biased region" description="Basic and acidic residues" evidence="6">
    <location>
        <begin position="61"/>
        <end position="74"/>
    </location>
</feature>
<dbReference type="EMBL" id="KE503206">
    <property type="protein sequence ID" value="EPX75145.1"/>
    <property type="molecule type" value="Genomic_DNA"/>
</dbReference>
<dbReference type="GO" id="GO:0003677">
    <property type="term" value="F:DNA binding"/>
    <property type="evidence" value="ECO:0007669"/>
    <property type="project" value="InterPro"/>
</dbReference>
<reference evidence="8 9" key="1">
    <citation type="journal article" date="2011" name="Science">
        <title>Comparative functional genomics of the fission yeasts.</title>
        <authorList>
            <person name="Rhind N."/>
            <person name="Chen Z."/>
            <person name="Yassour M."/>
            <person name="Thompson D.A."/>
            <person name="Haas B.J."/>
            <person name="Habib N."/>
            <person name="Wapinski I."/>
            <person name="Roy S."/>
            <person name="Lin M.F."/>
            <person name="Heiman D.I."/>
            <person name="Young S.K."/>
            <person name="Furuya K."/>
            <person name="Guo Y."/>
            <person name="Pidoux A."/>
            <person name="Chen H.M."/>
            <person name="Robbertse B."/>
            <person name="Goldberg J.M."/>
            <person name="Aoki K."/>
            <person name="Bayne E.H."/>
            <person name="Berlin A.M."/>
            <person name="Desjardins C.A."/>
            <person name="Dobbs E."/>
            <person name="Dukaj L."/>
            <person name="Fan L."/>
            <person name="FitzGerald M.G."/>
            <person name="French C."/>
            <person name="Gujja S."/>
            <person name="Hansen K."/>
            <person name="Keifenheim D."/>
            <person name="Levin J.Z."/>
            <person name="Mosher R.A."/>
            <person name="Mueller C.A."/>
            <person name="Pfiffner J."/>
            <person name="Priest M."/>
            <person name="Russ C."/>
            <person name="Smialowska A."/>
            <person name="Swoboda P."/>
            <person name="Sykes S.M."/>
            <person name="Vaughn M."/>
            <person name="Vengrova S."/>
            <person name="Yoder R."/>
            <person name="Zeng Q."/>
            <person name="Allshire R."/>
            <person name="Baulcombe D."/>
            <person name="Birren B.W."/>
            <person name="Brown W."/>
            <person name="Ekwall K."/>
            <person name="Kellis M."/>
            <person name="Leatherwood J."/>
            <person name="Levin H."/>
            <person name="Margalit H."/>
            <person name="Martienssen R."/>
            <person name="Nieduszynski C.A."/>
            <person name="Spatafora J.W."/>
            <person name="Friedman N."/>
            <person name="Dalgaard J.Z."/>
            <person name="Baumann P."/>
            <person name="Niki H."/>
            <person name="Regev A."/>
            <person name="Nusbaum C."/>
        </authorList>
    </citation>
    <scope>NUCLEOTIDE SEQUENCE [LARGE SCALE GENOMIC DNA]</scope>
    <source>
        <strain evidence="9">yFS286</strain>
    </source>
</reference>
<dbReference type="CDD" id="cd12148">
    <property type="entry name" value="fungal_TF_MHR"/>
    <property type="match status" value="1"/>
</dbReference>
<dbReference type="InterPro" id="IPR007219">
    <property type="entry name" value="XnlR_reg_dom"/>
</dbReference>
<dbReference type="VEuPathDB" id="FungiDB:SOCG_04391"/>
<dbReference type="Pfam" id="PF04082">
    <property type="entry name" value="Fungal_trans"/>
    <property type="match status" value="1"/>
</dbReference>
<dbReference type="AlphaFoldDB" id="S9RAJ6"/>
<dbReference type="HOGENOM" id="CLU_345179_0_0_1"/>
<name>S9RAJ6_SCHOY</name>
<dbReference type="GO" id="GO:0005634">
    <property type="term" value="C:nucleus"/>
    <property type="evidence" value="ECO:0007669"/>
    <property type="project" value="UniProtKB-SubCell"/>
</dbReference>
<accession>S9RAJ6</accession>
<evidence type="ECO:0000259" key="7">
    <source>
        <dbReference type="SMART" id="SM00906"/>
    </source>
</evidence>
<evidence type="ECO:0000256" key="1">
    <source>
        <dbReference type="ARBA" id="ARBA00004123"/>
    </source>
</evidence>
<dbReference type="InterPro" id="IPR050815">
    <property type="entry name" value="TF_fung"/>
</dbReference>
<feature type="domain" description="Xylanolytic transcriptional activator regulatory" evidence="7">
    <location>
        <begin position="287"/>
        <end position="367"/>
    </location>
</feature>
<feature type="compositionally biased region" description="Low complexity" evidence="6">
    <location>
        <begin position="84"/>
        <end position="96"/>
    </location>
</feature>
<feature type="region of interest" description="Disordered" evidence="6">
    <location>
        <begin position="46"/>
        <end position="156"/>
    </location>
</feature>
<dbReference type="PANTHER" id="PTHR47338:SF5">
    <property type="entry name" value="ZN(II)2CYS6 TRANSCRIPTION FACTOR (EUROFUNG)"/>
    <property type="match status" value="1"/>
</dbReference>
<evidence type="ECO:0000256" key="3">
    <source>
        <dbReference type="ARBA" id="ARBA00023015"/>
    </source>
</evidence>
<dbReference type="eggNOG" id="ENOG502QR2H">
    <property type="taxonomic scope" value="Eukaryota"/>
</dbReference>
<dbReference type="GO" id="GO:0008270">
    <property type="term" value="F:zinc ion binding"/>
    <property type="evidence" value="ECO:0007669"/>
    <property type="project" value="InterPro"/>
</dbReference>
<feature type="compositionally biased region" description="Basic and acidic residues" evidence="6">
    <location>
        <begin position="121"/>
        <end position="133"/>
    </location>
</feature>
<evidence type="ECO:0000256" key="6">
    <source>
        <dbReference type="SAM" id="MobiDB-lite"/>
    </source>
</evidence>
<organism evidence="8 9">
    <name type="scientific">Schizosaccharomyces octosporus (strain yFS286)</name>
    <name type="common">Fission yeast</name>
    <name type="synonym">Octosporomyces octosporus</name>
    <dbReference type="NCBI Taxonomy" id="483514"/>
    <lineage>
        <taxon>Eukaryota</taxon>
        <taxon>Fungi</taxon>
        <taxon>Dikarya</taxon>
        <taxon>Ascomycota</taxon>
        <taxon>Taphrinomycotina</taxon>
        <taxon>Schizosaccharomycetes</taxon>
        <taxon>Schizosaccharomycetales</taxon>
        <taxon>Schizosaccharomycetaceae</taxon>
        <taxon>Schizosaccharomyces</taxon>
    </lineage>
</organism>
<keyword evidence="9" id="KW-1185">Reference proteome</keyword>
<keyword evidence="4" id="KW-0804">Transcription</keyword>
<dbReference type="SMART" id="SM00906">
    <property type="entry name" value="Fungal_trans"/>
    <property type="match status" value="1"/>
</dbReference>
<protein>
    <submittedName>
        <fullName evidence="8">Transcription factor</fullName>
    </submittedName>
</protein>
<evidence type="ECO:0000256" key="5">
    <source>
        <dbReference type="ARBA" id="ARBA00023242"/>
    </source>
</evidence>
<evidence type="ECO:0000256" key="4">
    <source>
        <dbReference type="ARBA" id="ARBA00023163"/>
    </source>
</evidence>